<dbReference type="PROSITE" id="PS50157">
    <property type="entry name" value="ZINC_FINGER_C2H2_2"/>
    <property type="match status" value="3"/>
</dbReference>
<keyword evidence="5" id="KW-0539">Nucleus</keyword>
<dbReference type="Gene3D" id="3.30.160.60">
    <property type="entry name" value="Classic Zinc Finger"/>
    <property type="match status" value="2"/>
</dbReference>
<feature type="domain" description="C2H2-type" evidence="9">
    <location>
        <begin position="169"/>
        <end position="196"/>
    </location>
</feature>
<dbReference type="GO" id="GO:0000981">
    <property type="term" value="F:DNA-binding transcription factor activity, RNA polymerase II-specific"/>
    <property type="evidence" value="ECO:0007669"/>
    <property type="project" value="TreeGrafter"/>
</dbReference>
<sequence>MCTTKEMELACGICKSYAVTLVNVFKEQSSLQKMIKECFNFKVDNKNCLQNMCKSCISDVRAAYRFKRNFERNVDEKGKDLDDIVDSLPSEDWDLITLIVKQERKEASDEEQSAKESNENRGTKRAIESPEDAPAAKKKKPTVSALERLNRDLTIDINRSYTEQEANTHSCEICQNTFSSKRELTKHLSSHNLQESNLKCPYCLKCFIYDKNFQKHLQVHSGELELKCSYCPKKFQRNYDLMRHALKHNYVIDTKIAENLSVKSHESQM</sequence>
<gene>
    <name evidence="10" type="ORF">KR093_008810</name>
</gene>
<dbReference type="GO" id="GO:0008270">
    <property type="term" value="F:zinc ion binding"/>
    <property type="evidence" value="ECO:0007669"/>
    <property type="project" value="UniProtKB-KW"/>
</dbReference>
<evidence type="ECO:0000256" key="3">
    <source>
        <dbReference type="ARBA" id="ARBA00022771"/>
    </source>
</evidence>
<dbReference type="Pfam" id="PF13894">
    <property type="entry name" value="zf-C2H2_4"/>
    <property type="match status" value="1"/>
</dbReference>
<evidence type="ECO:0000256" key="4">
    <source>
        <dbReference type="ARBA" id="ARBA00022833"/>
    </source>
</evidence>
<comment type="caution">
    <text evidence="10">The sequence shown here is derived from an EMBL/GenBank/DDBJ whole genome shotgun (WGS) entry which is preliminary data.</text>
</comment>
<keyword evidence="2" id="KW-0677">Repeat</keyword>
<organism evidence="10 11">
    <name type="scientific">Drosophila rubida</name>
    <dbReference type="NCBI Taxonomy" id="30044"/>
    <lineage>
        <taxon>Eukaryota</taxon>
        <taxon>Metazoa</taxon>
        <taxon>Ecdysozoa</taxon>
        <taxon>Arthropoda</taxon>
        <taxon>Hexapoda</taxon>
        <taxon>Insecta</taxon>
        <taxon>Pterygota</taxon>
        <taxon>Neoptera</taxon>
        <taxon>Endopterygota</taxon>
        <taxon>Diptera</taxon>
        <taxon>Brachycera</taxon>
        <taxon>Muscomorpha</taxon>
        <taxon>Ephydroidea</taxon>
        <taxon>Drosophilidae</taxon>
        <taxon>Drosophila</taxon>
    </lineage>
</organism>
<evidence type="ECO:0000313" key="11">
    <source>
        <dbReference type="Proteomes" id="UP001200034"/>
    </source>
</evidence>
<evidence type="ECO:0000256" key="6">
    <source>
        <dbReference type="ARBA" id="ARBA00037948"/>
    </source>
</evidence>
<evidence type="ECO:0000259" key="9">
    <source>
        <dbReference type="PROSITE" id="PS50157"/>
    </source>
</evidence>
<dbReference type="SMART" id="SM00355">
    <property type="entry name" value="ZnF_C2H2"/>
    <property type="match status" value="3"/>
</dbReference>
<reference evidence="10" key="1">
    <citation type="journal article" date="2021" name="Mol. Ecol. Resour.">
        <title>Phylogenomic analyses of the genus Drosophila reveals genomic signals of climate adaptation.</title>
        <authorList>
            <person name="Li F."/>
            <person name="Rane R.V."/>
            <person name="Luria V."/>
            <person name="Xiong Z."/>
            <person name="Chen J."/>
            <person name="Li Z."/>
            <person name="Catullo R.A."/>
            <person name="Griffin P.C."/>
            <person name="Schiffer M."/>
            <person name="Pearce S."/>
            <person name="Lee S.F."/>
            <person name="McElroy K."/>
            <person name="Stocker A."/>
            <person name="Shirriffs J."/>
            <person name="Cockerell F."/>
            <person name="Coppin C."/>
            <person name="Sgro C.M."/>
            <person name="Karger A."/>
            <person name="Cain J.W."/>
            <person name="Weber J.A."/>
            <person name="Santpere G."/>
            <person name="Kirschner M.W."/>
            <person name="Hoffmann A.A."/>
            <person name="Oakeshott J.G."/>
            <person name="Zhang G."/>
        </authorList>
    </citation>
    <scope>NUCLEOTIDE SEQUENCE</scope>
    <source>
        <strain evidence="10">BGI-SZ-2011g</strain>
    </source>
</reference>
<feature type="domain" description="C2H2-type" evidence="9">
    <location>
        <begin position="198"/>
        <end position="225"/>
    </location>
</feature>
<dbReference type="AlphaFoldDB" id="A0AAD4PKJ4"/>
<dbReference type="PROSITE" id="PS00028">
    <property type="entry name" value="ZINC_FINGER_C2H2_1"/>
    <property type="match status" value="3"/>
</dbReference>
<keyword evidence="11" id="KW-1185">Reference proteome</keyword>
<dbReference type="InterPro" id="IPR012934">
    <property type="entry name" value="Znf_AD"/>
</dbReference>
<keyword evidence="3 7" id="KW-0863">Zinc-finger</keyword>
<keyword evidence="1" id="KW-0479">Metal-binding</keyword>
<evidence type="ECO:0000256" key="7">
    <source>
        <dbReference type="PROSITE-ProRule" id="PRU00042"/>
    </source>
</evidence>
<keyword evidence="4" id="KW-0862">Zinc</keyword>
<feature type="domain" description="C2H2-type" evidence="9">
    <location>
        <begin position="226"/>
        <end position="248"/>
    </location>
</feature>
<dbReference type="GO" id="GO:0005634">
    <property type="term" value="C:nucleus"/>
    <property type="evidence" value="ECO:0007669"/>
    <property type="project" value="InterPro"/>
</dbReference>
<evidence type="ECO:0000256" key="1">
    <source>
        <dbReference type="ARBA" id="ARBA00022723"/>
    </source>
</evidence>
<dbReference type="InterPro" id="IPR050527">
    <property type="entry name" value="Snail/Krueppel_Znf"/>
</dbReference>
<comment type="similarity">
    <text evidence="6">Belongs to the snail C2H2-type zinc-finger protein family.</text>
</comment>
<evidence type="ECO:0000256" key="2">
    <source>
        <dbReference type="ARBA" id="ARBA00022737"/>
    </source>
</evidence>
<feature type="compositionally biased region" description="Basic and acidic residues" evidence="8">
    <location>
        <begin position="104"/>
        <end position="128"/>
    </location>
</feature>
<feature type="region of interest" description="Disordered" evidence="8">
    <location>
        <begin position="104"/>
        <end position="143"/>
    </location>
</feature>
<proteinExistence type="inferred from homology"/>
<evidence type="ECO:0000256" key="5">
    <source>
        <dbReference type="ARBA" id="ARBA00023242"/>
    </source>
</evidence>
<dbReference type="EMBL" id="JAJJHW010002585">
    <property type="protein sequence ID" value="KAH8371780.1"/>
    <property type="molecule type" value="Genomic_DNA"/>
</dbReference>
<dbReference type="SUPFAM" id="SSF57667">
    <property type="entry name" value="beta-beta-alpha zinc fingers"/>
    <property type="match status" value="2"/>
</dbReference>
<dbReference type="PANTHER" id="PTHR24388">
    <property type="entry name" value="ZINC FINGER PROTEIN"/>
    <property type="match status" value="1"/>
</dbReference>
<dbReference type="PANTHER" id="PTHR24388:SF104">
    <property type="entry name" value="AT-RICH BINDING PROTEIN-RELATED"/>
    <property type="match status" value="1"/>
</dbReference>
<dbReference type="GO" id="GO:0000978">
    <property type="term" value="F:RNA polymerase II cis-regulatory region sequence-specific DNA binding"/>
    <property type="evidence" value="ECO:0007669"/>
    <property type="project" value="TreeGrafter"/>
</dbReference>
<evidence type="ECO:0000313" key="10">
    <source>
        <dbReference type="EMBL" id="KAH8371780.1"/>
    </source>
</evidence>
<evidence type="ECO:0000256" key="8">
    <source>
        <dbReference type="SAM" id="MobiDB-lite"/>
    </source>
</evidence>
<dbReference type="Pfam" id="PF00096">
    <property type="entry name" value="zf-C2H2"/>
    <property type="match status" value="2"/>
</dbReference>
<dbReference type="Pfam" id="PF07776">
    <property type="entry name" value="zf-AD"/>
    <property type="match status" value="1"/>
</dbReference>
<accession>A0AAD4PKJ4</accession>
<dbReference type="Proteomes" id="UP001200034">
    <property type="component" value="Unassembled WGS sequence"/>
</dbReference>
<dbReference type="InterPro" id="IPR013087">
    <property type="entry name" value="Znf_C2H2_type"/>
</dbReference>
<protein>
    <recommendedName>
        <fullName evidence="9">C2H2-type domain-containing protein</fullName>
    </recommendedName>
</protein>
<dbReference type="InterPro" id="IPR036236">
    <property type="entry name" value="Znf_C2H2_sf"/>
</dbReference>
<name>A0AAD4PKJ4_9MUSC</name>